<dbReference type="Proteomes" id="UP000654482">
    <property type="component" value="Unassembled WGS sequence"/>
</dbReference>
<keyword evidence="3" id="KW-1185">Reference proteome</keyword>
<comment type="caution">
    <text evidence="2">The sequence shown here is derived from an EMBL/GenBank/DDBJ whole genome shotgun (WGS) entry which is preliminary data.</text>
</comment>
<feature type="chain" id="PRO_5035209660" description="Lipoprotein" evidence="1">
    <location>
        <begin position="24"/>
        <end position="169"/>
    </location>
</feature>
<sequence length="169" mass="18223">MKMPHLKKILASFLVATLLLASACTQTAPSRFDQAQRDSTKGGVEAVADKAVKGGSFNKFFPKSQNGYNVVYSQEKKGFAQAKLKKGSQEFATLSISDTTSTPSAASKFKTSSKKIGGYPAVSQGSTGTAVLVGDRFQVKVLSRDSSFTARDREAWLQKFNLSGLKRLK</sequence>
<dbReference type="EMBL" id="JADEWZ010000027">
    <property type="protein sequence ID" value="MBE9117574.1"/>
    <property type="molecule type" value="Genomic_DNA"/>
</dbReference>
<dbReference type="AlphaFoldDB" id="A0A8J7J4K4"/>
<organism evidence="2 3">
    <name type="scientific">Lusitaniella coriacea LEGE 07157</name>
    <dbReference type="NCBI Taxonomy" id="945747"/>
    <lineage>
        <taxon>Bacteria</taxon>
        <taxon>Bacillati</taxon>
        <taxon>Cyanobacteriota</taxon>
        <taxon>Cyanophyceae</taxon>
        <taxon>Spirulinales</taxon>
        <taxon>Lusitaniellaceae</taxon>
        <taxon>Lusitaniella</taxon>
    </lineage>
</organism>
<evidence type="ECO:0000313" key="3">
    <source>
        <dbReference type="Proteomes" id="UP000654482"/>
    </source>
</evidence>
<protein>
    <recommendedName>
        <fullName evidence="4">Lipoprotein</fullName>
    </recommendedName>
</protein>
<evidence type="ECO:0000256" key="1">
    <source>
        <dbReference type="SAM" id="SignalP"/>
    </source>
</evidence>
<proteinExistence type="predicted"/>
<feature type="signal peptide" evidence="1">
    <location>
        <begin position="1"/>
        <end position="23"/>
    </location>
</feature>
<keyword evidence="1" id="KW-0732">Signal</keyword>
<evidence type="ECO:0008006" key="4">
    <source>
        <dbReference type="Google" id="ProtNLM"/>
    </source>
</evidence>
<dbReference type="PROSITE" id="PS51257">
    <property type="entry name" value="PROKAR_LIPOPROTEIN"/>
    <property type="match status" value="1"/>
</dbReference>
<accession>A0A8J7J4K4</accession>
<evidence type="ECO:0000313" key="2">
    <source>
        <dbReference type="EMBL" id="MBE9117574.1"/>
    </source>
</evidence>
<gene>
    <name evidence="2" type="ORF">IQ249_16880</name>
</gene>
<reference evidence="2" key="1">
    <citation type="submission" date="2020-10" db="EMBL/GenBank/DDBJ databases">
        <authorList>
            <person name="Castelo-Branco R."/>
            <person name="Eusebio N."/>
            <person name="Adriana R."/>
            <person name="Vieira A."/>
            <person name="Brugerolle De Fraissinette N."/>
            <person name="Rezende De Castro R."/>
            <person name="Schneider M.P."/>
            <person name="Vasconcelos V."/>
            <person name="Leao P.N."/>
        </authorList>
    </citation>
    <scope>NUCLEOTIDE SEQUENCE</scope>
    <source>
        <strain evidence="2">LEGE 07157</strain>
    </source>
</reference>
<name>A0A8J7J4K4_9CYAN</name>
<dbReference type="RefSeq" id="WP_194030664.1">
    <property type="nucleotide sequence ID" value="NZ_JADEWZ010000027.1"/>
</dbReference>